<protein>
    <recommendedName>
        <fullName evidence="3">SPOR domain-containing protein</fullName>
    </recommendedName>
</protein>
<keyword evidence="2" id="KW-1185">Reference proteome</keyword>
<dbReference type="OrthoDB" id="3268477at2"/>
<dbReference type="RefSeq" id="WP_125314472.1">
    <property type="nucleotide sequence ID" value="NZ_RSEC01000060.1"/>
</dbReference>
<sequence length="70" mass="7838">MTWIEQTNPGPEAGWYFNTSTGEVEHGRHSRALDLLGPYPDEETARRAREIAHERTAAADRADADWNGEG</sequence>
<evidence type="ECO:0000313" key="2">
    <source>
        <dbReference type="Proteomes" id="UP000267081"/>
    </source>
</evidence>
<comment type="caution">
    <text evidence="1">The sequence shown here is derived from an EMBL/GenBank/DDBJ whole genome shotgun (WGS) entry which is preliminary data.</text>
</comment>
<name>A0A3R9EK16_9PSEU</name>
<proteinExistence type="predicted"/>
<evidence type="ECO:0008006" key="3">
    <source>
        <dbReference type="Google" id="ProtNLM"/>
    </source>
</evidence>
<dbReference type="AlphaFoldDB" id="A0A3R9EK16"/>
<reference evidence="1 2" key="1">
    <citation type="submission" date="2018-12" db="EMBL/GenBank/DDBJ databases">
        <title>Amycolatopsis eburnea sp. nov. actinomycete associate with arbuscular mycorrhiza fungal spore.</title>
        <authorList>
            <person name="Lumyong S."/>
            <person name="Chaiya L."/>
        </authorList>
    </citation>
    <scope>NUCLEOTIDE SEQUENCE [LARGE SCALE GENOMIC DNA]</scope>
    <source>
        <strain evidence="1 2">GLM-1</strain>
    </source>
</reference>
<organism evidence="1 2">
    <name type="scientific">Amycolatopsis eburnea</name>
    <dbReference type="NCBI Taxonomy" id="2267691"/>
    <lineage>
        <taxon>Bacteria</taxon>
        <taxon>Bacillati</taxon>
        <taxon>Actinomycetota</taxon>
        <taxon>Actinomycetes</taxon>
        <taxon>Pseudonocardiales</taxon>
        <taxon>Pseudonocardiaceae</taxon>
        <taxon>Amycolatopsis</taxon>
    </lineage>
</organism>
<gene>
    <name evidence="1" type="ORF">EIY87_36160</name>
</gene>
<evidence type="ECO:0000313" key="1">
    <source>
        <dbReference type="EMBL" id="RSD10316.1"/>
    </source>
</evidence>
<dbReference type="EMBL" id="RSEC01000060">
    <property type="protein sequence ID" value="RSD10316.1"/>
    <property type="molecule type" value="Genomic_DNA"/>
</dbReference>
<dbReference type="Proteomes" id="UP000267081">
    <property type="component" value="Unassembled WGS sequence"/>
</dbReference>
<accession>A0A3R9EK16</accession>